<dbReference type="SUPFAM" id="SSF47413">
    <property type="entry name" value="lambda repressor-like DNA-binding domains"/>
    <property type="match status" value="1"/>
</dbReference>
<dbReference type="GO" id="GO:0003677">
    <property type="term" value="F:DNA binding"/>
    <property type="evidence" value="ECO:0007669"/>
    <property type="project" value="InterPro"/>
</dbReference>
<protein>
    <recommendedName>
        <fullName evidence="1">HTH cro/C1-type domain-containing protein</fullName>
    </recommendedName>
</protein>
<gene>
    <name evidence="2" type="ORF">A5726_29870</name>
</gene>
<evidence type="ECO:0000259" key="1">
    <source>
        <dbReference type="PROSITE" id="PS50943"/>
    </source>
</evidence>
<dbReference type="InterPro" id="IPR001387">
    <property type="entry name" value="Cro/C1-type_HTH"/>
</dbReference>
<organism evidence="2 3">
    <name type="scientific">Mycolicibacterium conceptionense</name>
    <dbReference type="NCBI Taxonomy" id="451644"/>
    <lineage>
        <taxon>Bacteria</taxon>
        <taxon>Bacillati</taxon>
        <taxon>Actinomycetota</taxon>
        <taxon>Actinomycetes</taxon>
        <taxon>Mycobacteriales</taxon>
        <taxon>Mycobacteriaceae</taxon>
        <taxon>Mycolicibacterium</taxon>
    </lineage>
</organism>
<dbReference type="PROSITE" id="PS50943">
    <property type="entry name" value="HTH_CROC1"/>
    <property type="match status" value="1"/>
</dbReference>
<sequence length="78" mass="8177">MTTACLPDGDPGINIRGEMGKRRISMVELSNRTDIPRSTLSYQINNGALTVSTLLRIAAALGVDPATLLPDPPAEASA</sequence>
<dbReference type="Gene3D" id="1.10.260.40">
    <property type="entry name" value="lambda repressor-like DNA-binding domains"/>
    <property type="match status" value="1"/>
</dbReference>
<dbReference type="RefSeq" id="WP_064894038.1">
    <property type="nucleotide sequence ID" value="NZ_LZHX01000004.1"/>
</dbReference>
<evidence type="ECO:0000313" key="2">
    <source>
        <dbReference type="EMBL" id="OBF29810.1"/>
    </source>
</evidence>
<evidence type="ECO:0000313" key="3">
    <source>
        <dbReference type="Proteomes" id="UP000093779"/>
    </source>
</evidence>
<proteinExistence type="predicted"/>
<dbReference type="AlphaFoldDB" id="A0A1A2VF99"/>
<dbReference type="SMART" id="SM00530">
    <property type="entry name" value="HTH_XRE"/>
    <property type="match status" value="1"/>
</dbReference>
<reference evidence="2 3" key="1">
    <citation type="submission" date="2016-06" db="EMBL/GenBank/DDBJ databases">
        <authorList>
            <person name="Kjaerup R.B."/>
            <person name="Dalgaard T.S."/>
            <person name="Juul-Madsen H.R."/>
        </authorList>
    </citation>
    <scope>NUCLEOTIDE SEQUENCE [LARGE SCALE GENOMIC DNA]</scope>
    <source>
        <strain evidence="2 3">ACS1953</strain>
    </source>
</reference>
<dbReference type="CDD" id="cd00093">
    <property type="entry name" value="HTH_XRE"/>
    <property type="match status" value="1"/>
</dbReference>
<accession>A0A1A2VF99</accession>
<feature type="domain" description="HTH cro/C1-type" evidence="1">
    <location>
        <begin position="15"/>
        <end position="68"/>
    </location>
</feature>
<name>A0A1A2VF99_9MYCO</name>
<dbReference type="EMBL" id="LZHX01000004">
    <property type="protein sequence ID" value="OBF29810.1"/>
    <property type="molecule type" value="Genomic_DNA"/>
</dbReference>
<dbReference type="InterPro" id="IPR010982">
    <property type="entry name" value="Lambda_DNA-bd_dom_sf"/>
</dbReference>
<dbReference type="Proteomes" id="UP000093779">
    <property type="component" value="Unassembled WGS sequence"/>
</dbReference>
<comment type="caution">
    <text evidence="2">The sequence shown here is derived from an EMBL/GenBank/DDBJ whole genome shotgun (WGS) entry which is preliminary data.</text>
</comment>
<dbReference type="Pfam" id="PF13443">
    <property type="entry name" value="HTH_26"/>
    <property type="match status" value="1"/>
</dbReference>